<reference evidence="1" key="1">
    <citation type="submission" date="2018-02" db="EMBL/GenBank/DDBJ databases">
        <title>Rhizophora mucronata_Transcriptome.</title>
        <authorList>
            <person name="Meera S.P."/>
            <person name="Sreeshan A."/>
            <person name="Augustine A."/>
        </authorList>
    </citation>
    <scope>NUCLEOTIDE SEQUENCE</scope>
    <source>
        <tissue evidence="1">Leaf</tissue>
    </source>
</reference>
<evidence type="ECO:0000313" key="1">
    <source>
        <dbReference type="EMBL" id="MBX56613.1"/>
    </source>
</evidence>
<protein>
    <submittedName>
        <fullName evidence="1">Uncharacterized protein</fullName>
    </submittedName>
</protein>
<dbReference type="EMBL" id="GGEC01076129">
    <property type="protein sequence ID" value="MBX56613.1"/>
    <property type="molecule type" value="Transcribed_RNA"/>
</dbReference>
<organism evidence="1">
    <name type="scientific">Rhizophora mucronata</name>
    <name type="common">Asiatic mangrove</name>
    <dbReference type="NCBI Taxonomy" id="61149"/>
    <lineage>
        <taxon>Eukaryota</taxon>
        <taxon>Viridiplantae</taxon>
        <taxon>Streptophyta</taxon>
        <taxon>Embryophyta</taxon>
        <taxon>Tracheophyta</taxon>
        <taxon>Spermatophyta</taxon>
        <taxon>Magnoliopsida</taxon>
        <taxon>eudicotyledons</taxon>
        <taxon>Gunneridae</taxon>
        <taxon>Pentapetalae</taxon>
        <taxon>rosids</taxon>
        <taxon>fabids</taxon>
        <taxon>Malpighiales</taxon>
        <taxon>Rhizophoraceae</taxon>
        <taxon>Rhizophora</taxon>
    </lineage>
</organism>
<sequence>MWSQDLLLKLLSLQGKSHQRKMMFQKMEIKDNILKLYGSGTTAMGESFQFNSLIYSDIFLNHRVEVLVSKSP</sequence>
<name>A0A2P2PPG2_RHIMU</name>
<proteinExistence type="predicted"/>
<dbReference type="AlphaFoldDB" id="A0A2P2PPG2"/>
<accession>A0A2P2PPG2</accession>